<organism evidence="7 8">
    <name type="scientific">Oopsacas minuta</name>
    <dbReference type="NCBI Taxonomy" id="111878"/>
    <lineage>
        <taxon>Eukaryota</taxon>
        <taxon>Metazoa</taxon>
        <taxon>Porifera</taxon>
        <taxon>Hexactinellida</taxon>
        <taxon>Hexasterophora</taxon>
        <taxon>Lyssacinosida</taxon>
        <taxon>Leucopsacidae</taxon>
        <taxon>Oopsacas</taxon>
    </lineage>
</organism>
<dbReference type="PANTHER" id="PTHR11915">
    <property type="entry name" value="SPECTRIN/FILAMIN RELATED CYTOSKELETAL PROTEIN"/>
    <property type="match status" value="1"/>
</dbReference>
<evidence type="ECO:0000313" key="8">
    <source>
        <dbReference type="Proteomes" id="UP001165289"/>
    </source>
</evidence>
<evidence type="ECO:0000259" key="5">
    <source>
        <dbReference type="PROSITE" id="PS50021"/>
    </source>
</evidence>
<gene>
    <name evidence="7" type="ORF">LOD99_15003</name>
</gene>
<dbReference type="InterPro" id="IPR036872">
    <property type="entry name" value="CH_dom_sf"/>
</dbReference>
<keyword evidence="2" id="KW-0009">Actin-binding</keyword>
<feature type="region of interest" description="Disordered" evidence="4">
    <location>
        <begin position="1"/>
        <end position="66"/>
    </location>
</feature>
<feature type="coiled-coil region" evidence="3">
    <location>
        <begin position="2189"/>
        <end position="2223"/>
    </location>
</feature>
<feature type="region of interest" description="Disordered" evidence="4">
    <location>
        <begin position="2949"/>
        <end position="2976"/>
    </location>
</feature>
<dbReference type="PROSITE" id="PS00020">
    <property type="entry name" value="ACTININ_2"/>
    <property type="match status" value="1"/>
</dbReference>
<keyword evidence="8" id="KW-1185">Reference proteome</keyword>
<dbReference type="EMBL" id="JAKMXF010000066">
    <property type="protein sequence ID" value="KAI6659332.1"/>
    <property type="molecule type" value="Genomic_DNA"/>
</dbReference>
<feature type="compositionally biased region" description="Basic and acidic residues" evidence="4">
    <location>
        <begin position="2993"/>
        <end position="3002"/>
    </location>
</feature>
<evidence type="ECO:0000256" key="3">
    <source>
        <dbReference type="SAM" id="Coils"/>
    </source>
</evidence>
<feature type="compositionally biased region" description="Low complexity" evidence="4">
    <location>
        <begin position="3004"/>
        <end position="3036"/>
    </location>
</feature>
<dbReference type="InterPro" id="IPR001589">
    <property type="entry name" value="Actinin_actin-bd_CS"/>
</dbReference>
<dbReference type="PROSITE" id="PS51834">
    <property type="entry name" value="DENN_FLCN_SMCR8"/>
    <property type="match status" value="1"/>
</dbReference>
<dbReference type="Pfam" id="PF00435">
    <property type="entry name" value="Spectrin"/>
    <property type="match status" value="1"/>
</dbReference>
<dbReference type="Pfam" id="PF00307">
    <property type="entry name" value="CH"/>
    <property type="match status" value="2"/>
</dbReference>
<dbReference type="SMART" id="SM00150">
    <property type="entry name" value="SPEC"/>
    <property type="match status" value="8"/>
</dbReference>
<dbReference type="SMART" id="SM00033">
    <property type="entry name" value="CH"/>
    <property type="match status" value="2"/>
</dbReference>
<feature type="coiled-coil region" evidence="3">
    <location>
        <begin position="420"/>
        <end position="488"/>
    </location>
</feature>
<dbReference type="InterPro" id="IPR002017">
    <property type="entry name" value="Spectrin_repeat"/>
</dbReference>
<dbReference type="SUPFAM" id="SSF46966">
    <property type="entry name" value="Spectrin repeat"/>
    <property type="match status" value="7"/>
</dbReference>
<dbReference type="PROSITE" id="PS50021">
    <property type="entry name" value="CH"/>
    <property type="match status" value="2"/>
</dbReference>
<keyword evidence="3" id="KW-0175">Coiled coil</keyword>
<feature type="coiled-coil region" evidence="3">
    <location>
        <begin position="1468"/>
        <end position="1529"/>
    </location>
</feature>
<feature type="coiled-coil region" evidence="3">
    <location>
        <begin position="1410"/>
        <end position="1444"/>
    </location>
</feature>
<dbReference type="GO" id="GO:0005096">
    <property type="term" value="F:GTPase activator activity"/>
    <property type="evidence" value="ECO:0007669"/>
    <property type="project" value="InterPro"/>
</dbReference>
<dbReference type="GO" id="GO:0003779">
    <property type="term" value="F:actin binding"/>
    <property type="evidence" value="ECO:0007669"/>
    <property type="project" value="UniProtKB-KW"/>
</dbReference>
<evidence type="ECO:0000259" key="6">
    <source>
        <dbReference type="PROSITE" id="PS51834"/>
    </source>
</evidence>
<dbReference type="CDD" id="cd00176">
    <property type="entry name" value="SPEC"/>
    <property type="match status" value="2"/>
</dbReference>
<proteinExistence type="predicted"/>
<feature type="domain" description="UDENN FLCN/SMCR8-type" evidence="6">
    <location>
        <begin position="2612"/>
        <end position="3344"/>
    </location>
</feature>
<feature type="compositionally biased region" description="Basic and acidic residues" evidence="4">
    <location>
        <begin position="2958"/>
        <end position="2975"/>
    </location>
</feature>
<evidence type="ECO:0000256" key="1">
    <source>
        <dbReference type="ARBA" id="ARBA00022737"/>
    </source>
</evidence>
<dbReference type="InterPro" id="IPR037520">
    <property type="entry name" value="Folliculin/SMCR8_longin"/>
</dbReference>
<dbReference type="SUPFAM" id="SSF47576">
    <property type="entry name" value="Calponin-homology domain, CH-domain"/>
    <property type="match status" value="1"/>
</dbReference>
<evidence type="ECO:0000256" key="2">
    <source>
        <dbReference type="ARBA" id="ARBA00023203"/>
    </source>
</evidence>
<evidence type="ECO:0000256" key="4">
    <source>
        <dbReference type="SAM" id="MobiDB-lite"/>
    </source>
</evidence>
<comment type="caution">
    <text evidence="7">The sequence shown here is derived from an EMBL/GenBank/DDBJ whole genome shotgun (WGS) entry which is preliminary data.</text>
</comment>
<feature type="domain" description="Calponin-homology (CH)" evidence="5">
    <location>
        <begin position="196"/>
        <end position="301"/>
    </location>
</feature>
<dbReference type="Gene3D" id="1.20.58.60">
    <property type="match status" value="7"/>
</dbReference>
<protein>
    <submittedName>
        <fullName evidence="7">Actin binding domain-containing protein</fullName>
    </submittedName>
</protein>
<dbReference type="PROSITE" id="PS00019">
    <property type="entry name" value="ACTININ_1"/>
    <property type="match status" value="1"/>
</dbReference>
<dbReference type="InterPro" id="IPR037521">
    <property type="entry name" value="FLCN/SMCR8_DENN"/>
</dbReference>
<feature type="region of interest" description="Disordered" evidence="4">
    <location>
        <begin position="2989"/>
        <end position="3048"/>
    </location>
</feature>
<dbReference type="Proteomes" id="UP001165289">
    <property type="component" value="Unassembled WGS sequence"/>
</dbReference>
<sequence length="3403" mass="386161">MTDNVLRSPKNPGSNPRARSPFRNSVQEIFDYQDYQDVTKVGSPYDPRSQSPTASSGASSPRNLKTNEGYEQSRMEVAALHEELQKKTFTRWMNSHLNKVNQRVNNIYEDLATGERLAMLVTLLTDEPIKLPEKGHMRFHNVNNLNFVLDFIKSRKIKLVGIGAEDIIDGKKNLILGLIWTIILHFQISMITQSDKDPKKEIIEWAKNATEGYYDVSINDLTTSWTDGIAFSALIHRHRPDLIDINRLDKNNPIENLHYAFQVAQEELYVMSLLEPEDMAKGVFDEKCTMTYLSMLKQALPPLPEGTSWSEKDQLKQRFEEVNKWIQEKRILLARKEVPTNTEDCRREINVVNRTSKDCKMKENEVISIQRFEEKIKMMTGADKNATADLDIEGLLEQIHLIEELSLERSAELSKLIGILEHIEELAQKAKLKLQKISSELKALNTEVLSLQNEYSSTNDSKKLEKLNKRKQAANEKAEANRTALNETEIILQSLPAIECKAISDVKQSYSIECENLNQIYKSLAELQPELPDIDGLIEWIRLNTERIKRGQFYNNVTEVRQTISAHTVLHEEIEQFSQQVSGCQRVASSLQGAVAESFSLKLHTLQSSYTNLKMISKKRAEDLRILEEVLESIRDIHDQMEVLEVREKIRKWNPLPNPQTLENELKVLDNSIRELNPKITKLQSSFSTLTQHPAYNDIIILEAQTVEKRQHWVASLQLALETHIRDYGVYRELNMKVEEYESELSKAENTLLQYGAEIDSYSVNCITVLNQVLIKCEQELAVSLNELEDLAIHAPPYHLRNSPISKKILGYLIVKAYEIGIEAGSEVTITSMEMNENWEVELSDGEPTIITSAVIQMYPENDVTTPQRLKKLRERHNHLRDVLKEKLGLVESVGELIRQVEASADAVSSWDKMSLIGDNKQVKTQAYMDFKTHSEELLAKLPGDALIKDKIIDKIGQARSHWSTLKDEAANEELKNRLIDLEAWCRYWQQNLSEQAPLGITLERAFEQIRWEAHMQTQFPEKFEELLQIMEDVKTHAELQPLASSVETQLNKLQDNCNNWGGALITLKLGFDKLGEAWDWLLQLEEQLLKMSDKAMTADTQGQENLEILRQSVLDFINTTIPQHEPGLKATLSALADISEQLEGAGGSPAIKMGAQALRHRWDLLLTEATRLDQGLGGLTKLVALLPRLADELGQWIDEEDLEIANRDRCELDINSLTKLIKNEDRFHKGILMKTPDFEDYSKSAQIHDQIILTITQSHQSYARTLSNARPNLCYNTEADPNATHRFQEDADKLLGQWDDLLSLSEKSLEYKQGTLAALDNVMKLFHPINEFLEEGESILTDKPRAFELEIWLSTAEEFMRKKSSYEPAAGTFIEECESLIASSDVSLVDTHPLVELLEDFKQRWNKLQLSLTEKQQDCKDQIEKLRDEKTQIEALCRDLQSHITMVADMGVILQGISLPAANQAILDKQKTTIEKSDAELKEEERKSRELLHKLGDVSANINTELDQTEMATQVQELETTLQALRQTFIASKTRILDQDIVVQPFEPQLNMLLALYSETKAEFQARPAPSLDSDIIRQEIEFNNVLKEKLTGKVQILKETLEIGMGIISKANTEQLQDLSKSEFSLDPQIADSYEELKQKLSSLEIEWGEFSEALQQNEQVLADKVQLAQEGSDEIGQLLKRILTLKSQIENKGPPGAVPTIVEEQLIDMQQVETIVSEIESSIKALKHKLQINASSPGGIAEQLARLEHEQSSLNDVSSEYNDKLKEGLTLATKYADTHKDLMCWLQDKVEVMSKWEPLGLDTQLLEIQQQSLKSFKEILSSRVEEKQKQEAVSSQCSAELRPSHETTTQQCVELFELWNQLEGRIQQRETRLEKMQVLAQLFEEQVKVTTAKLVEISAGISAFKPNIPIEIQAIKTEITQVTAIKDKLDSMTSEEMVHLSDTIVQITTLAATGEFTDQIQTVAVERDNLETDKTSLHAIITDRLAQLQTTSGLAAQIKTEEDAISTWVKTADKSLDTDFTVRGVSEACAQELSKINIFHESLEEMQTRVGNLEQLNIELSKFAIESDKAKLDKSIVSVKGKVESVVNKEENVTANLQDAQMEAQSFESMCSDLDAYIDQATIKLSELSTAFKSGDLNTLEVLLESVKVLLMEIVNKQMDMDKISEKGADLEKKCPTDGDTISTNVANLQVKYGDLQTDMETLQREMDEAYLRAGELRKATENLINFLKEADKELDTSPPLEANVEFIEQALSKHRALATHLATKSPTITSVLQTLPSLNMTAEAEELQTLVVQVKSKVAARGERIMRALGDLKQFDVRENQLRENLEAFMDQLDNSENCYGVITVVEGISIKHEALVSHLPEMEQMLDEMKEISLSIRTGNLIDDQTIIEDQLGEISQLWEVFSTRAKQQSDEIYNASKTAQRLASLDIQLLNWLEPTYNEIIKNTELTPNNLETVNKKISDMESGLEQHKPQFEEFIQLFQQIEPRAHESGLEDLNEIKTSITQFWTQVESLIHSRRQELEAASKGIEEIMNKLVKIAYWTDTATLEMERISGEPIPSSTDDLERIEDMIVEHDKFMEELGEWHKELEPVIPPLRRQGSKSGSVSSGTETKFNDFIFIAEFSEQIGPTPVLCIPDCCPQNFNQIAFAVRVLSVDWHVKVSNNSGEPLSRFSLDQDVQMLLSEPMENAEAIVNYMTVYDLHARGNERPYCICYISQDKNKILLFFEEIVKALAKIVTHIHRRNYEVFLKDLKVHSNLLRKDLQIIQTEGLPKSLPPGITPESAVEDITSHLEDMSSLMEDLDEMLCKYNTGMVTSSPGHSSILRSHSDTMTKKTGRFTKRVNSDLNYSHSISPSTLLGSPTYTLSTITSSVRNFDRKLRSLPELVSGEMWGEIRRLLEDVAHMYRQDTSVLLLNRYDTMCLKPKSSLLTIGQFAVNNFVPQERSLYQSRQKTVKGTEKAEDNTNLKPEHSNKVWSVRNSTYTTGPLLFPEKKEDETLRTKGSFSPKSFSSLESGDGQSQPPLHSSSTSSGSPNLFNTKHSRKEAERMVSNLEPVGIKVASQEQVLNVNPLGYNLLRDHNAFDYNSKIMSFEGSDSIEGSDGYLTPPDLLSTTTFDIPNLLPNSPILFTNSKLKLKSNSHGNSDLMAQLYRTPNFIHVAYSMLSGKPVMCECLNSCEMEIEELTRNSSLFLPGSANRNMILTTTDQTSLQLSNLHNIKMAMVQSKTLQNTKPYNQIRRHSQLFAINEGKSTFHGHSYDGKLLSMLSKSYITRQRTIPLNDEFILSLMQSALLNLAMKAYLLFYYSLSVRQNVIKSGDILKKSLSMSNSDWEIINYLTKIIREQLIDYDEREQTCKLLRIMDCVQSNKPQQEGPILTLLGYVDSHNEETSLIFSASDSAKK</sequence>
<name>A0AAV7KCU7_9METZ</name>
<reference evidence="7 8" key="1">
    <citation type="journal article" date="2023" name="BMC Biol.">
        <title>The compact genome of the sponge Oopsacas minuta (Hexactinellida) is lacking key metazoan core genes.</title>
        <authorList>
            <person name="Santini S."/>
            <person name="Schenkelaars Q."/>
            <person name="Jourda C."/>
            <person name="Duchesne M."/>
            <person name="Belahbib H."/>
            <person name="Rocher C."/>
            <person name="Selva M."/>
            <person name="Riesgo A."/>
            <person name="Vervoort M."/>
            <person name="Leys S.P."/>
            <person name="Kodjabachian L."/>
            <person name="Le Bivic A."/>
            <person name="Borchiellini C."/>
            <person name="Claverie J.M."/>
            <person name="Renard E."/>
        </authorList>
    </citation>
    <scope>NUCLEOTIDE SEQUENCE [LARGE SCALE GENOMIC DNA]</scope>
    <source>
        <strain evidence="7">SPO-2</strain>
    </source>
</reference>
<dbReference type="InterPro" id="IPR001715">
    <property type="entry name" value="CH_dom"/>
</dbReference>
<feature type="coiled-coil region" evidence="3">
    <location>
        <begin position="731"/>
        <end position="758"/>
    </location>
</feature>
<feature type="coiled-coil region" evidence="3">
    <location>
        <begin position="2316"/>
        <end position="2343"/>
    </location>
</feature>
<accession>A0AAV7KCU7</accession>
<feature type="compositionally biased region" description="Low complexity" evidence="4">
    <location>
        <begin position="49"/>
        <end position="61"/>
    </location>
</feature>
<dbReference type="Gene3D" id="1.10.418.10">
    <property type="entry name" value="Calponin-like domain"/>
    <property type="match status" value="2"/>
</dbReference>
<feature type="domain" description="Calponin-homology (CH)" evidence="5">
    <location>
        <begin position="83"/>
        <end position="187"/>
    </location>
</feature>
<evidence type="ECO:0000313" key="7">
    <source>
        <dbReference type="EMBL" id="KAI6659332.1"/>
    </source>
</evidence>
<dbReference type="Pfam" id="PF11704">
    <property type="entry name" value="Folliculin"/>
    <property type="match status" value="1"/>
</dbReference>
<keyword evidence="1" id="KW-0677">Repeat</keyword>
<dbReference type="InterPro" id="IPR018159">
    <property type="entry name" value="Spectrin/alpha-actinin"/>
</dbReference>